<proteinExistence type="inferred from homology"/>
<gene>
    <name evidence="6" type="ORF">SASPL_141710</name>
</gene>
<dbReference type="CDD" id="cd03784">
    <property type="entry name" value="GT1_Gtf-like"/>
    <property type="match status" value="1"/>
</dbReference>
<evidence type="ECO:0000256" key="5">
    <source>
        <dbReference type="RuleBase" id="RU362057"/>
    </source>
</evidence>
<comment type="caution">
    <text evidence="6">The sequence shown here is derived from an EMBL/GenBank/DDBJ whole genome shotgun (WGS) entry which is preliminary data.</text>
</comment>
<keyword evidence="7" id="KW-1185">Reference proteome</keyword>
<evidence type="ECO:0000256" key="1">
    <source>
        <dbReference type="ARBA" id="ARBA00009995"/>
    </source>
</evidence>
<dbReference type="Proteomes" id="UP000298416">
    <property type="component" value="Unassembled WGS sequence"/>
</dbReference>
<dbReference type="PANTHER" id="PTHR48044:SF39">
    <property type="entry name" value="GLYCOSYLTRANSFERASE"/>
    <property type="match status" value="1"/>
</dbReference>
<protein>
    <recommendedName>
        <fullName evidence="5">Glycosyltransferase</fullName>
        <ecNumber evidence="5">2.4.1.-</ecNumber>
    </recommendedName>
</protein>
<dbReference type="OrthoDB" id="5835829at2759"/>
<dbReference type="InterPro" id="IPR035595">
    <property type="entry name" value="UDP_glycos_trans_CS"/>
</dbReference>
<reference evidence="6" key="1">
    <citation type="submission" date="2018-01" db="EMBL/GenBank/DDBJ databases">
        <authorList>
            <person name="Mao J.F."/>
        </authorList>
    </citation>
    <scope>NUCLEOTIDE SEQUENCE</scope>
    <source>
        <strain evidence="6">Huo1</strain>
        <tissue evidence="6">Leaf</tissue>
    </source>
</reference>
<accession>A0A8X8WIJ2</accession>
<name>A0A8X8WIJ2_SALSN</name>
<dbReference type="FunFam" id="3.40.50.2000:FF:000060">
    <property type="entry name" value="Glycosyltransferase"/>
    <property type="match status" value="1"/>
</dbReference>
<evidence type="ECO:0000313" key="6">
    <source>
        <dbReference type="EMBL" id="KAG6395587.1"/>
    </source>
</evidence>
<dbReference type="SUPFAM" id="SSF53756">
    <property type="entry name" value="UDP-Glycosyltransferase/glycogen phosphorylase"/>
    <property type="match status" value="1"/>
</dbReference>
<dbReference type="GO" id="GO:0008194">
    <property type="term" value="F:UDP-glycosyltransferase activity"/>
    <property type="evidence" value="ECO:0007669"/>
    <property type="project" value="InterPro"/>
</dbReference>
<dbReference type="GO" id="GO:0016138">
    <property type="term" value="P:glycoside biosynthetic process"/>
    <property type="evidence" value="ECO:0007669"/>
    <property type="project" value="UniProtKB-ARBA"/>
</dbReference>
<keyword evidence="3 4" id="KW-0808">Transferase</keyword>
<dbReference type="AlphaFoldDB" id="A0A8X8WIJ2"/>
<organism evidence="6">
    <name type="scientific">Salvia splendens</name>
    <name type="common">Scarlet sage</name>
    <dbReference type="NCBI Taxonomy" id="180675"/>
    <lineage>
        <taxon>Eukaryota</taxon>
        <taxon>Viridiplantae</taxon>
        <taxon>Streptophyta</taxon>
        <taxon>Embryophyta</taxon>
        <taxon>Tracheophyta</taxon>
        <taxon>Spermatophyta</taxon>
        <taxon>Magnoliopsida</taxon>
        <taxon>eudicotyledons</taxon>
        <taxon>Gunneridae</taxon>
        <taxon>Pentapetalae</taxon>
        <taxon>asterids</taxon>
        <taxon>lamiids</taxon>
        <taxon>Lamiales</taxon>
        <taxon>Lamiaceae</taxon>
        <taxon>Nepetoideae</taxon>
        <taxon>Mentheae</taxon>
        <taxon>Salviinae</taxon>
        <taxon>Salvia</taxon>
        <taxon>Salvia subgen. Calosphace</taxon>
        <taxon>core Calosphace</taxon>
    </lineage>
</organism>
<evidence type="ECO:0000313" key="7">
    <source>
        <dbReference type="Proteomes" id="UP000298416"/>
    </source>
</evidence>
<reference evidence="6" key="2">
    <citation type="submission" date="2020-08" db="EMBL/GenBank/DDBJ databases">
        <title>Plant Genome Project.</title>
        <authorList>
            <person name="Zhang R.-G."/>
        </authorList>
    </citation>
    <scope>NUCLEOTIDE SEQUENCE</scope>
    <source>
        <strain evidence="6">Huo1</strain>
        <tissue evidence="6">Leaf</tissue>
    </source>
</reference>
<evidence type="ECO:0000256" key="2">
    <source>
        <dbReference type="ARBA" id="ARBA00022676"/>
    </source>
</evidence>
<dbReference type="PANTHER" id="PTHR48044">
    <property type="entry name" value="GLYCOSYLTRANSFERASE"/>
    <property type="match status" value="1"/>
</dbReference>
<dbReference type="EMBL" id="PNBA02000016">
    <property type="protein sequence ID" value="KAG6395587.1"/>
    <property type="molecule type" value="Genomic_DNA"/>
</dbReference>
<comment type="similarity">
    <text evidence="1 4">Belongs to the UDP-glycosyltransferase family.</text>
</comment>
<keyword evidence="2 4" id="KW-0328">Glycosyltransferase</keyword>
<dbReference type="PROSITE" id="PS00375">
    <property type="entry name" value="UDPGT"/>
    <property type="match status" value="1"/>
</dbReference>
<dbReference type="Pfam" id="PF00201">
    <property type="entry name" value="UDPGT"/>
    <property type="match status" value="1"/>
</dbReference>
<sequence>MFPWLGYGHITPYLDLAKKLTTKGFFIYLCSTEATLSSIRTKIPPNLSNSIELVPLPLEVSPDDLPEKYHTTNGLPPHLMLKLKEAFDNSKQNFSSLLQKHKPDLLIFDFLQPWAPPLAEALNIPSVIFITSSSVMTSFMFHHFSDPGAEFPSENIRFRHYESRFMDELLANARDCEEREKGSAGVNMSREIVLIKGSREIEGRYIEYVSGLTGKRFVPVGPLVQEPDDQKSSSELLSWLDQKEAKSTVFVSFGSEYFLSKEDMDGIAHGLLQSKANFIWVVRFPETEVVLEEKLPEGFLDKVGERGKIVQGWAPQTRILVHPNVGGFVSHCGWNSVMESFKFGVPIVAVPMHLDQPINARLVEEVGAGEEVLRDGDGRLNAETVAAVINRVVVEDGVRAKVDEIKARLALMGDGEIDEVARELMSICSKSLIN</sequence>
<dbReference type="Gene3D" id="3.40.50.2000">
    <property type="entry name" value="Glycogen Phosphorylase B"/>
    <property type="match status" value="2"/>
</dbReference>
<evidence type="ECO:0000256" key="4">
    <source>
        <dbReference type="RuleBase" id="RU003718"/>
    </source>
</evidence>
<dbReference type="EC" id="2.4.1.-" evidence="5"/>
<dbReference type="InterPro" id="IPR002213">
    <property type="entry name" value="UDP_glucos_trans"/>
</dbReference>
<evidence type="ECO:0000256" key="3">
    <source>
        <dbReference type="ARBA" id="ARBA00022679"/>
    </source>
</evidence>